<feature type="region of interest" description="Disordered" evidence="7">
    <location>
        <begin position="408"/>
        <end position="429"/>
    </location>
</feature>
<comment type="caution">
    <text evidence="9">The sequence shown here is derived from an EMBL/GenBank/DDBJ whole genome shotgun (WGS) entry which is preliminary data.</text>
</comment>
<protein>
    <recommendedName>
        <fullName evidence="8">Kinesin motor domain-containing protein</fullName>
    </recommendedName>
</protein>
<dbReference type="AlphaFoldDB" id="A0A7J7L7C3"/>
<comment type="subcellular location">
    <subcellularLocation>
        <location evidence="1">Cytoplasm</location>
        <location evidence="1">Cytoskeleton</location>
    </subcellularLocation>
</comment>
<dbReference type="PANTHER" id="PTHR47971:SF8">
    <property type="entry name" value="KINESIN-LIKE PROTEIN"/>
    <property type="match status" value="1"/>
</dbReference>
<evidence type="ECO:0000256" key="6">
    <source>
        <dbReference type="PROSITE-ProRule" id="PRU00283"/>
    </source>
</evidence>
<evidence type="ECO:0000256" key="2">
    <source>
        <dbReference type="ARBA" id="ARBA00022490"/>
    </source>
</evidence>
<evidence type="ECO:0000256" key="7">
    <source>
        <dbReference type="SAM" id="MobiDB-lite"/>
    </source>
</evidence>
<dbReference type="GO" id="GO:0007018">
    <property type="term" value="P:microtubule-based movement"/>
    <property type="evidence" value="ECO:0007669"/>
    <property type="project" value="InterPro"/>
</dbReference>
<keyword evidence="2" id="KW-0963">Cytoplasm</keyword>
<dbReference type="GO" id="GO:0005524">
    <property type="term" value="F:ATP binding"/>
    <property type="evidence" value="ECO:0007669"/>
    <property type="project" value="InterPro"/>
</dbReference>
<dbReference type="InterPro" id="IPR001752">
    <property type="entry name" value="Kinesin_motor_dom"/>
</dbReference>
<evidence type="ECO:0000256" key="4">
    <source>
        <dbReference type="ARBA" id="ARBA00023175"/>
    </source>
</evidence>
<dbReference type="GO" id="GO:0003777">
    <property type="term" value="F:microtubule motor activity"/>
    <property type="evidence" value="ECO:0007669"/>
    <property type="project" value="InterPro"/>
</dbReference>
<dbReference type="GO" id="GO:0007019">
    <property type="term" value="P:microtubule depolymerization"/>
    <property type="evidence" value="ECO:0007669"/>
    <property type="project" value="TreeGrafter"/>
</dbReference>
<comment type="caution">
    <text evidence="6">Lacks conserved residue(s) required for the propagation of feature annotation.</text>
</comment>
<evidence type="ECO:0000256" key="3">
    <source>
        <dbReference type="ARBA" id="ARBA00022701"/>
    </source>
</evidence>
<evidence type="ECO:0000313" key="9">
    <source>
        <dbReference type="EMBL" id="KAF6138464.1"/>
    </source>
</evidence>
<evidence type="ECO:0000256" key="5">
    <source>
        <dbReference type="ARBA" id="ARBA00023212"/>
    </source>
</evidence>
<dbReference type="OrthoDB" id="3176171at2759"/>
<dbReference type="EMBL" id="JACGCM010002569">
    <property type="protein sequence ID" value="KAF6138464.1"/>
    <property type="molecule type" value="Genomic_DNA"/>
</dbReference>
<keyword evidence="10" id="KW-1185">Reference proteome</keyword>
<dbReference type="GO" id="GO:0008017">
    <property type="term" value="F:microtubule binding"/>
    <property type="evidence" value="ECO:0007669"/>
    <property type="project" value="InterPro"/>
</dbReference>
<dbReference type="Proteomes" id="UP000541444">
    <property type="component" value="Unassembled WGS sequence"/>
</dbReference>
<dbReference type="SMART" id="SM00129">
    <property type="entry name" value="KISc"/>
    <property type="match status" value="1"/>
</dbReference>
<evidence type="ECO:0000256" key="1">
    <source>
        <dbReference type="ARBA" id="ARBA00004245"/>
    </source>
</evidence>
<feature type="compositionally biased region" description="Basic and acidic residues" evidence="7">
    <location>
        <begin position="419"/>
        <end position="429"/>
    </location>
</feature>
<dbReference type="SUPFAM" id="SSF52540">
    <property type="entry name" value="P-loop containing nucleoside triphosphate hydrolases"/>
    <property type="match status" value="1"/>
</dbReference>
<evidence type="ECO:0000259" key="8">
    <source>
        <dbReference type="PROSITE" id="PS50067"/>
    </source>
</evidence>
<proteinExistence type="inferred from homology"/>
<keyword evidence="3" id="KW-0493">Microtubule</keyword>
<name>A0A7J7L7C3_9MAGN</name>
<feature type="region of interest" description="Disordered" evidence="7">
    <location>
        <begin position="368"/>
        <end position="395"/>
    </location>
</feature>
<gene>
    <name evidence="9" type="ORF">GIB67_022498</name>
</gene>
<dbReference type="PROSITE" id="PS50067">
    <property type="entry name" value="KINESIN_MOTOR_2"/>
    <property type="match status" value="1"/>
</dbReference>
<accession>A0A7J7L7C3</accession>
<feature type="compositionally biased region" description="Basic and acidic residues" evidence="7">
    <location>
        <begin position="377"/>
        <end position="394"/>
    </location>
</feature>
<feature type="domain" description="Kinesin motor" evidence="8">
    <location>
        <begin position="207"/>
        <end position="302"/>
    </location>
</feature>
<organism evidence="9 10">
    <name type="scientific">Kingdonia uniflora</name>
    <dbReference type="NCBI Taxonomy" id="39325"/>
    <lineage>
        <taxon>Eukaryota</taxon>
        <taxon>Viridiplantae</taxon>
        <taxon>Streptophyta</taxon>
        <taxon>Embryophyta</taxon>
        <taxon>Tracheophyta</taxon>
        <taxon>Spermatophyta</taxon>
        <taxon>Magnoliopsida</taxon>
        <taxon>Ranunculales</taxon>
        <taxon>Circaeasteraceae</taxon>
        <taxon>Kingdonia</taxon>
    </lineage>
</organism>
<dbReference type="InterPro" id="IPR027640">
    <property type="entry name" value="Kinesin-like_fam"/>
</dbReference>
<sequence>MARWLQSAGLQHLRSPLASAGIPNLVIQGYGGQSVEEKHKLYKIFRNLNMNGEFASEPYTPTGQSSGPVASADGLYSPELRGEFGDSLLDLHAIDDTELLSEHLLSDSFEPSPFIPALAKGISDDFDVVTSRQQREQVVERLMSNDKDNNSNLAKIKVMVRKRPLNKKELSRREEDIVNVYENAYLTVHEPKLKRTKATCFAYGQIEYIEKGNAARSTGSTGANEESSRSHTILQLVIKKHNEVKESKRHKDENESKAGKVVGKISFIDLVGSERGADTTDNDWQTRIEEAEINKSLLALKDKVRESKIVGLSRRSVESFSNNYAAEFLKQQHSLPSSTFPVSEREASRNAFGSSQNSNVVLEVKVNTVSPTRRRGTREEKVEKQGNLSRKDGTGFDLLNASYKQQSSFDSVPHGVGLRQHEPEPLHDGDNSAILEEEEALFAAHRKEIENTMKIVREEMKLLAEVDQPGSLIDKSSQLISSPGKVPASPKRTRDTGSQKGPALSH</sequence>
<keyword evidence="5" id="KW-0206">Cytoskeleton</keyword>
<feature type="region of interest" description="Disordered" evidence="7">
    <location>
        <begin position="470"/>
        <end position="506"/>
    </location>
</feature>
<reference evidence="9 10" key="1">
    <citation type="journal article" date="2020" name="IScience">
        <title>Genome Sequencing of the Endangered Kingdonia uniflora (Circaeasteraceae, Ranunculales) Reveals Potential Mechanisms of Evolutionary Specialization.</title>
        <authorList>
            <person name="Sun Y."/>
            <person name="Deng T."/>
            <person name="Zhang A."/>
            <person name="Moore M.J."/>
            <person name="Landis J.B."/>
            <person name="Lin N."/>
            <person name="Zhang H."/>
            <person name="Zhang X."/>
            <person name="Huang J."/>
            <person name="Zhang X."/>
            <person name="Sun H."/>
            <person name="Wang H."/>
        </authorList>
    </citation>
    <scope>NUCLEOTIDE SEQUENCE [LARGE SCALE GENOMIC DNA]</scope>
    <source>
        <strain evidence="9">TB1705</strain>
        <tissue evidence="9">Leaf</tissue>
    </source>
</reference>
<dbReference type="Pfam" id="PF00225">
    <property type="entry name" value="Kinesin"/>
    <property type="match status" value="1"/>
</dbReference>
<dbReference type="PRINTS" id="PR00380">
    <property type="entry name" value="KINESINHEAVY"/>
</dbReference>
<dbReference type="PANTHER" id="PTHR47971">
    <property type="entry name" value="KINESIN-RELATED PROTEIN 6"/>
    <property type="match status" value="1"/>
</dbReference>
<dbReference type="InterPro" id="IPR027417">
    <property type="entry name" value="P-loop_NTPase"/>
</dbReference>
<dbReference type="Gene3D" id="3.40.850.10">
    <property type="entry name" value="Kinesin motor domain"/>
    <property type="match status" value="2"/>
</dbReference>
<comment type="similarity">
    <text evidence="6">Belongs to the TRAFAC class myosin-kinesin ATPase superfamily. Kinesin family.</text>
</comment>
<dbReference type="GO" id="GO:0005874">
    <property type="term" value="C:microtubule"/>
    <property type="evidence" value="ECO:0007669"/>
    <property type="project" value="UniProtKB-KW"/>
</dbReference>
<keyword evidence="4" id="KW-0505">Motor protein</keyword>
<evidence type="ECO:0000313" key="10">
    <source>
        <dbReference type="Proteomes" id="UP000541444"/>
    </source>
</evidence>
<dbReference type="InterPro" id="IPR036961">
    <property type="entry name" value="Kinesin_motor_dom_sf"/>
</dbReference>